<dbReference type="Pfam" id="PF10377">
    <property type="entry name" value="ATG11"/>
    <property type="match status" value="1"/>
</dbReference>
<feature type="coiled-coil region" evidence="16">
    <location>
        <begin position="816"/>
        <end position="871"/>
    </location>
</feature>
<dbReference type="InterPro" id="IPR019460">
    <property type="entry name" value="Atg11_C"/>
</dbReference>
<dbReference type="GO" id="GO:0016887">
    <property type="term" value="F:ATP hydrolysis activity"/>
    <property type="evidence" value="ECO:0007669"/>
    <property type="project" value="InterPro"/>
</dbReference>
<feature type="domain" description="Autophagy-related protein 11 C-terminal" evidence="20">
    <location>
        <begin position="1059"/>
        <end position="1202"/>
    </location>
</feature>
<dbReference type="Pfam" id="PF02374">
    <property type="entry name" value="ArsA_ATPase"/>
    <property type="match status" value="1"/>
</dbReference>
<evidence type="ECO:0000259" key="19">
    <source>
        <dbReference type="Pfam" id="PF04108"/>
    </source>
</evidence>
<feature type="binding site" evidence="14">
    <location>
        <position position="1580"/>
    </location>
    <ligand>
        <name>ATP</name>
        <dbReference type="ChEBI" id="CHEBI:30616"/>
    </ligand>
</feature>
<sequence length="1675" mass="187725">MSLHIYIAHTGEHLLADPVSFASPEALRSWIARNTSIASQRQILMTARGKNVKPQTLATEDEIFVYDRQLVSEDGPVELPEIPKPPPFKPKNPPDTLADQNDLQSWRNLYMARRTWALALAEECVPVNQALQEHNERIDIIYRGVGVALENLKSHVASLESKFQEAQTWADDLLKEQKSALDGWQAALDKLKAIPARKDISFLGRPLTPKKGTRERSNGTLQDFLDVDEVRRAASKGATVSQSFSRRVNEVQAAVSSISSDTNALLEQAQPPMIDEGHGLLEEVETLAKKVSSDYEHVLGLPSNQKSLANISRMALGHTKELLPSLREISLELHTALDQAVQHRITAMKAAVNHMRTVSSLESRLADVQAQIAKLDVDADVFDIIFQVYHLPVAYGSVLVEAVRRQMAVFRDEEQRRRKKWVKSIGELVALPDDMTPSLEINMQGQGQEWPEVHRKEIELYIDALKARNDMSAIVEEVSQLYADLDKPTRQQKRRAKAFKQGSVIDMGRSSLLIRGDDMVRSLQDEKYKLEEKVKSSESRIRKLEDLLHRQTHIARPLSGNFSTDFPISPASPRPDALSRRSSVSSRRMSSNQTAEDRTLVQRIVGLEADLATERETVQRLQKEARMERQSSTDRMQEVQSTKEDLIKNLESRQREFEDERKFLEADAKQLRHRIEELEEELFNVLDRRDHEKQELEERAQKLEEKLLAAETSTAKELENAQAELQALQDNYSREKQRTSELEAAIASDKEQLSNQETKISELQAQLETLHSQNQENLSTLQAAHTILSPERSAPSNFASLVKAIEILAEGLTIHARNTEKSHATLVEEKKDMEEKLNLQQAEVDQLRETVEKHKVEMTKVRNELLQEQSQVSVLKSELADERSQLHHLRSKFSAGETGSEVLRERLAEEEGKVASMSQKLIQISAQAHTAEEEAREYREKLALAQDSEKQLTALLNARGSKAQDVSQRLLSQAVSIGHMLEQLGFAVIQTDDTLSVQRASKVNSASASGDLLASSTVASLRPDPTLSTWIQDEPDDEDAKFKEFIDSMAKFDVEVFGEAVVKREKEIEVLARKWQKEARSYRDKYHRTQSEAHEKIAYRSFKEGDLALFLPTRNQAVRSWAAFNVGAPHYFLREQDAHKLTTRDWLLARIGKIEERVVDLSRSMNGGNQDRRSITSDGTSFDDENPFELSDGLRWYLLDATEEKPGAPSTPGLGKSTVASAHVDAKGSIRLKRTAAGGNVAKTLTKSLDSRRNSSASKKGTPVPTLVAAESVGDNVQPADADAGIQPRESDPIFDEAAEQPQAAPQSPPVRAELDDLHSGASSPSKRPSRMRPWEKIWSLDYRLEALEPTLQSILDQKTLRWIFVGGKGGVGKTTTSCSLAIQLSKVRKSVLLISTDPAHNLSDAFGQKFGKEARLVDGFTNLSAMEIDPNGSIQDLLASGGEAQEDPLAGLGMGGMMQDLAFSIPGVDEAMSFAEVLKQVKSLSYEVIVFDTAPTGHTLRFLQFPTVLEKALAKLSQLSGQFGPMLNSILGSRGGLPGGQNLDDLMSKMESLRETISEVNTQFKNADMTTFVCVCIAEFLSLYETERMIQELTGYQIDTHAIVVNQLLFPKKDNPCEQCNARRKMQKKYLEQIEELYEDFNVVRMPLLVEEVRGKEKLENFSEMLVKPYVPPE</sequence>
<dbReference type="GO" id="GO:0046872">
    <property type="term" value="F:metal ion binding"/>
    <property type="evidence" value="ECO:0007669"/>
    <property type="project" value="UniProtKB-KW"/>
</dbReference>
<feature type="binding site" evidence="14">
    <location>
        <position position="1621"/>
    </location>
    <ligand>
        <name>Zn(2+)</name>
        <dbReference type="ChEBI" id="CHEBI:29105"/>
        <note>ligand shared between dimeric partners</note>
    </ligand>
</feature>
<keyword evidence="3 14" id="KW-0813">Transport</keyword>
<dbReference type="InterPro" id="IPR040040">
    <property type="entry name" value="ATG11"/>
</dbReference>
<proteinExistence type="inferred from homology"/>
<evidence type="ECO:0000256" key="2">
    <source>
        <dbReference type="ARBA" id="ARBA00013804"/>
    </source>
</evidence>
<feature type="region of interest" description="Disordered" evidence="17">
    <location>
        <begin position="1244"/>
        <end position="1331"/>
    </location>
</feature>
<feature type="region of interest" description="Disordered" evidence="17">
    <location>
        <begin position="76"/>
        <end position="97"/>
    </location>
</feature>
<dbReference type="Proteomes" id="UP000053095">
    <property type="component" value="Unassembled WGS sequence"/>
</dbReference>
<keyword evidence="9 14" id="KW-0862">Zinc</keyword>
<evidence type="ECO:0000259" key="18">
    <source>
        <dbReference type="Pfam" id="PF02374"/>
    </source>
</evidence>
<dbReference type="HAMAP" id="MF_03112">
    <property type="entry name" value="Asna1_Get3"/>
    <property type="match status" value="1"/>
</dbReference>
<keyword evidence="11 15" id="KW-0653">Protein transport</keyword>
<dbReference type="GO" id="GO:0019901">
    <property type="term" value="F:protein kinase binding"/>
    <property type="evidence" value="ECO:0007669"/>
    <property type="project" value="TreeGrafter"/>
</dbReference>
<feature type="region of interest" description="Disordered" evidence="17">
    <location>
        <begin position="1162"/>
        <end position="1187"/>
    </location>
</feature>
<evidence type="ECO:0000313" key="21">
    <source>
        <dbReference type="EMBL" id="GAM39727.1"/>
    </source>
</evidence>
<feature type="binding site" evidence="14">
    <location>
        <begin position="1369"/>
        <end position="1376"/>
    </location>
    <ligand>
        <name>ATP</name>
        <dbReference type="ChEBI" id="CHEBI:30616"/>
    </ligand>
</feature>
<evidence type="ECO:0000256" key="4">
    <source>
        <dbReference type="ARBA" id="ARBA00022490"/>
    </source>
</evidence>
<evidence type="ECO:0000259" key="20">
    <source>
        <dbReference type="Pfam" id="PF10377"/>
    </source>
</evidence>
<dbReference type="GO" id="GO:0000422">
    <property type="term" value="P:autophagy of mitochondrion"/>
    <property type="evidence" value="ECO:0007669"/>
    <property type="project" value="TreeGrafter"/>
</dbReference>
<evidence type="ECO:0000256" key="14">
    <source>
        <dbReference type="HAMAP-Rule" id="MF_03112"/>
    </source>
</evidence>
<dbReference type="PANTHER" id="PTHR13222:SF1">
    <property type="entry name" value="RB1-INDUCIBLE COILED-COIL PROTEIN 1"/>
    <property type="match status" value="1"/>
</dbReference>
<name>A0A6V8HE17_TALPI</name>
<keyword evidence="7 14" id="KW-0378">Hydrolase</keyword>
<organism evidence="21 22">
    <name type="scientific">Talaromyces pinophilus</name>
    <name type="common">Penicillium pinophilum</name>
    <dbReference type="NCBI Taxonomy" id="128442"/>
    <lineage>
        <taxon>Eukaryota</taxon>
        <taxon>Fungi</taxon>
        <taxon>Dikarya</taxon>
        <taxon>Ascomycota</taxon>
        <taxon>Pezizomycotina</taxon>
        <taxon>Eurotiomycetes</taxon>
        <taxon>Eurotiomycetidae</taxon>
        <taxon>Eurotiales</taxon>
        <taxon>Trichocomaceae</taxon>
        <taxon>Talaromyces</taxon>
        <taxon>Talaromyces sect. Talaromyces</taxon>
    </lineage>
</organism>
<dbReference type="GO" id="GO:0005783">
    <property type="term" value="C:endoplasmic reticulum"/>
    <property type="evidence" value="ECO:0007669"/>
    <property type="project" value="UniProtKB-SubCell"/>
</dbReference>
<feature type="coiled-coil region" evidence="16">
    <location>
        <begin position="900"/>
        <end position="948"/>
    </location>
</feature>
<comment type="function">
    <text evidence="14">ATPase required for the post-translational delivery of tail-anchored (TA) proteins to the endoplasmic reticulum. Recognizes and selectively binds the transmembrane domain of TA proteins in the cytosol. This complex then targets to the endoplasmic reticulum by membrane-bound receptors, where the tail-anchored protein is released for insertion. This process is regulated by ATP binding and hydrolysis. ATP binding drives the homodimer towards the closed dimer state, facilitating recognition of newly synthesized TA membrane proteins. ATP hydrolysis is required for insertion. Subsequently, the homodimer reverts towards the open dimer state, lowering its affinity for the membrane-bound receptor, and returning it to the cytosol to initiate a new round of targeting.</text>
</comment>
<reference evidence="22" key="1">
    <citation type="journal article" date="2015" name="Genome Announc.">
        <title>Draft genome sequence of Talaromyces cellulolyticus strain Y-94, a source of lignocellulosic biomass-degrading enzymes.</title>
        <authorList>
            <person name="Fujii T."/>
            <person name="Koike H."/>
            <person name="Sawayama S."/>
            <person name="Yano S."/>
            <person name="Inoue H."/>
        </authorList>
    </citation>
    <scope>NUCLEOTIDE SEQUENCE [LARGE SCALE GENOMIC DNA]</scope>
    <source>
        <strain evidence="22">Y-94</strain>
    </source>
</reference>
<evidence type="ECO:0000256" key="16">
    <source>
        <dbReference type="SAM" id="Coils"/>
    </source>
</evidence>
<feature type="compositionally biased region" description="Low complexity" evidence="17">
    <location>
        <begin position="580"/>
        <end position="591"/>
    </location>
</feature>
<evidence type="ECO:0000256" key="1">
    <source>
        <dbReference type="ARBA" id="ARBA00009729"/>
    </source>
</evidence>
<comment type="subunit">
    <text evidence="14 15">Homodimer.</text>
</comment>
<feature type="domain" description="ArsA/GET3 Anion-transporting ATPase-like" evidence="18">
    <location>
        <begin position="1362"/>
        <end position="1668"/>
    </location>
</feature>
<comment type="subcellular location">
    <subcellularLocation>
        <location evidence="14">Cytoplasm</location>
    </subcellularLocation>
    <subcellularLocation>
        <location evidence="14">Endoplasmic reticulum</location>
    </subcellularLocation>
    <subcellularLocation>
        <location evidence="15">Preautophagosomal structure membrane</location>
        <topology evidence="15">Peripheral membrane protein</topology>
    </subcellularLocation>
    <subcellularLocation>
        <location evidence="15">Vacuole membrane</location>
        <topology evidence="15">Peripheral membrane protein</topology>
    </subcellularLocation>
    <text evidence="15">During pexophagy, accumulates in the vacuolar membrane region, where the peroxisomes contact the vacuole.</text>
</comment>
<dbReference type="CDD" id="cd02035">
    <property type="entry name" value="ArsA"/>
    <property type="match status" value="1"/>
</dbReference>
<evidence type="ECO:0000313" key="22">
    <source>
        <dbReference type="Proteomes" id="UP000053095"/>
    </source>
</evidence>
<dbReference type="InterPro" id="IPR016300">
    <property type="entry name" value="ATPase_ArsA/GET3"/>
</dbReference>
<keyword evidence="5 14" id="KW-0479">Metal-binding</keyword>
<dbReference type="InterPro" id="IPR027417">
    <property type="entry name" value="P-loop_NTPase"/>
</dbReference>
<comment type="function">
    <text evidence="15">Involved in cytoplasm to vacuole transport (Cvt), pexophagy, mitophagy and nucleophagy. Recruits mitochondria for their selective degradation via autophagy (mitophagy) during starvation. Works as scaffold proteins that recruit ATG proteins to the pre-autophagosome (PAS), the site of vesicle/autophagosome formation. Required for the Cvt vesicles completion.</text>
</comment>
<feature type="region of interest" description="Disordered" evidence="17">
    <location>
        <begin position="558"/>
        <end position="596"/>
    </location>
</feature>
<dbReference type="GO" id="GO:1903599">
    <property type="term" value="P:positive regulation of autophagy of mitochondrion"/>
    <property type="evidence" value="ECO:0007669"/>
    <property type="project" value="UniProtKB-UniRule"/>
</dbReference>
<dbReference type="GO" id="GO:0005774">
    <property type="term" value="C:vacuolar membrane"/>
    <property type="evidence" value="ECO:0007669"/>
    <property type="project" value="UniProtKB-SubCell"/>
</dbReference>
<dbReference type="InterPro" id="IPR027542">
    <property type="entry name" value="ATPase_ArsA/GET3_euk"/>
</dbReference>
<feature type="active site" evidence="14">
    <location>
        <position position="1398"/>
    </location>
</feature>
<gene>
    <name evidence="21" type="ORF">TCE0_034r11507</name>
</gene>
<evidence type="ECO:0000256" key="12">
    <source>
        <dbReference type="ARBA" id="ARBA00023006"/>
    </source>
</evidence>
<keyword evidence="12 15" id="KW-0072">Autophagy</keyword>
<dbReference type="GO" id="GO:0005524">
    <property type="term" value="F:ATP binding"/>
    <property type="evidence" value="ECO:0007669"/>
    <property type="project" value="UniProtKB-UniRule"/>
</dbReference>
<accession>A0A6V8HE17</accession>
<evidence type="ECO:0000256" key="15">
    <source>
        <dbReference type="RuleBase" id="RU367075"/>
    </source>
</evidence>
<feature type="compositionally biased region" description="Pro residues" evidence="17">
    <location>
        <begin position="82"/>
        <end position="93"/>
    </location>
</feature>
<dbReference type="PANTHER" id="PTHR13222">
    <property type="entry name" value="RB1-INDUCIBLE COILED-COIL"/>
    <property type="match status" value="1"/>
</dbReference>
<dbReference type="GO" id="GO:0000045">
    <property type="term" value="P:autophagosome assembly"/>
    <property type="evidence" value="ECO:0007669"/>
    <property type="project" value="UniProtKB-UniRule"/>
</dbReference>
<dbReference type="SUPFAM" id="SSF52540">
    <property type="entry name" value="P-loop containing nucleoside triphosphate hydrolases"/>
    <property type="match status" value="1"/>
</dbReference>
<dbReference type="NCBIfam" id="TIGR00345">
    <property type="entry name" value="GET3_arsA_TRC40"/>
    <property type="match status" value="1"/>
</dbReference>
<evidence type="ECO:0000256" key="10">
    <source>
        <dbReference type="ARBA" id="ARBA00022840"/>
    </source>
</evidence>
<dbReference type="Pfam" id="PF04108">
    <property type="entry name" value="ATG17_like"/>
    <property type="match status" value="1"/>
</dbReference>
<dbReference type="GO" id="GO:0034045">
    <property type="term" value="C:phagophore assembly site membrane"/>
    <property type="evidence" value="ECO:0007669"/>
    <property type="project" value="UniProtKB-SubCell"/>
</dbReference>
<feature type="binding site" evidence="14">
    <location>
        <position position="1618"/>
    </location>
    <ligand>
        <name>Zn(2+)</name>
        <dbReference type="ChEBI" id="CHEBI:29105"/>
        <note>ligand shared between dimeric partners</note>
    </ligand>
</feature>
<feature type="domain" description="Autophagy protein ATG17-like" evidence="19">
    <location>
        <begin position="96"/>
        <end position="428"/>
    </location>
</feature>
<dbReference type="GO" id="GO:0045048">
    <property type="term" value="P:protein insertion into ER membrane"/>
    <property type="evidence" value="ECO:0007669"/>
    <property type="project" value="UniProtKB-UniRule"/>
</dbReference>
<evidence type="ECO:0000256" key="7">
    <source>
        <dbReference type="ARBA" id="ARBA00022801"/>
    </source>
</evidence>
<evidence type="ECO:0000256" key="9">
    <source>
        <dbReference type="ARBA" id="ARBA00022833"/>
    </source>
</evidence>
<feature type="coiled-coil region" evidence="16">
    <location>
        <begin position="520"/>
        <end position="547"/>
    </location>
</feature>
<dbReference type="InterPro" id="IPR025723">
    <property type="entry name" value="ArsA/GET3_ATPase-like"/>
</dbReference>
<dbReference type="GO" id="GO:0015031">
    <property type="term" value="P:protein transport"/>
    <property type="evidence" value="ECO:0007669"/>
    <property type="project" value="UniProtKB-KW"/>
</dbReference>
<keyword evidence="15" id="KW-0472">Membrane</keyword>
<dbReference type="EMBL" id="DF933830">
    <property type="protein sequence ID" value="GAM39727.1"/>
    <property type="molecule type" value="Genomic_DNA"/>
</dbReference>
<feature type="binding site" evidence="14">
    <location>
        <position position="1607"/>
    </location>
    <ligand>
        <name>ATP</name>
        <dbReference type="ChEBI" id="CHEBI:30616"/>
    </ligand>
</feature>
<keyword evidence="4 14" id="KW-0963">Cytoplasm</keyword>
<evidence type="ECO:0000256" key="6">
    <source>
        <dbReference type="ARBA" id="ARBA00022741"/>
    </source>
</evidence>
<comment type="similarity">
    <text evidence="1 15">Belongs to the ATG11 family.</text>
</comment>
<dbReference type="GO" id="GO:0034517">
    <property type="term" value="P:ribophagy"/>
    <property type="evidence" value="ECO:0007669"/>
    <property type="project" value="TreeGrafter"/>
</dbReference>
<dbReference type="FunFam" id="3.40.50.300:FF:000235">
    <property type="entry name" value="ATPase ASNA1"/>
    <property type="match status" value="1"/>
</dbReference>
<keyword evidence="13 16" id="KW-0175">Coiled coil</keyword>
<comment type="caution">
    <text evidence="21">The sequence shown here is derived from an EMBL/GenBank/DDBJ whole genome shotgun (WGS) entry which is preliminary data.</text>
</comment>
<comment type="similarity">
    <text evidence="14">Belongs to the arsA ATPase family.</text>
</comment>
<dbReference type="GO" id="GO:1990316">
    <property type="term" value="C:Atg1/ULK1 kinase complex"/>
    <property type="evidence" value="ECO:0007669"/>
    <property type="project" value="TreeGrafter"/>
</dbReference>
<evidence type="ECO:0000256" key="13">
    <source>
        <dbReference type="ARBA" id="ARBA00023054"/>
    </source>
</evidence>
<evidence type="ECO:0000256" key="5">
    <source>
        <dbReference type="ARBA" id="ARBA00022723"/>
    </source>
</evidence>
<feature type="region of interest" description="Disordered" evidence="17">
    <location>
        <begin position="619"/>
        <end position="642"/>
    </location>
</feature>
<keyword evidence="22" id="KW-1185">Reference proteome</keyword>
<dbReference type="GO" id="GO:0061709">
    <property type="term" value="P:reticulophagy"/>
    <property type="evidence" value="ECO:0007669"/>
    <property type="project" value="TreeGrafter"/>
</dbReference>
<protein>
    <recommendedName>
        <fullName evidence="2 15">Autophagy-related protein 11</fullName>
    </recommendedName>
</protein>
<keyword evidence="15" id="KW-0926">Vacuole</keyword>
<dbReference type="GO" id="GO:0034727">
    <property type="term" value="P:piecemeal microautophagy of the nucleus"/>
    <property type="evidence" value="ECO:0007669"/>
    <property type="project" value="TreeGrafter"/>
</dbReference>
<keyword evidence="8 14" id="KW-0256">Endoplasmic reticulum</keyword>
<evidence type="ECO:0000256" key="8">
    <source>
        <dbReference type="ARBA" id="ARBA00022824"/>
    </source>
</evidence>
<keyword evidence="6 14" id="KW-0547">Nucleotide-binding</keyword>
<evidence type="ECO:0000256" key="3">
    <source>
        <dbReference type="ARBA" id="ARBA00022448"/>
    </source>
</evidence>
<keyword evidence="10 14" id="KW-0067">ATP-binding</keyword>
<dbReference type="InterPro" id="IPR045326">
    <property type="entry name" value="ATG17-like_dom"/>
</dbReference>
<dbReference type="Gene3D" id="3.40.50.300">
    <property type="entry name" value="P-loop containing nucleotide triphosphate hydrolases"/>
    <property type="match status" value="1"/>
</dbReference>
<feature type="compositionally biased region" description="Polar residues" evidence="17">
    <location>
        <begin position="1244"/>
        <end position="1259"/>
    </location>
</feature>
<evidence type="ECO:0000256" key="11">
    <source>
        <dbReference type="ARBA" id="ARBA00022927"/>
    </source>
</evidence>
<evidence type="ECO:0000256" key="17">
    <source>
        <dbReference type="SAM" id="MobiDB-lite"/>
    </source>
</evidence>
<dbReference type="GO" id="GO:0060090">
    <property type="term" value="F:molecular adaptor activity"/>
    <property type="evidence" value="ECO:0007669"/>
    <property type="project" value="TreeGrafter"/>
</dbReference>